<evidence type="ECO:0000256" key="7">
    <source>
        <dbReference type="ARBA" id="ARBA00023242"/>
    </source>
</evidence>
<sequence length="293" mass="33101">MGERKILNKYIPSDFDPTLIPKLSSTKAYKATQARNEGKVQVRMMIPFSMQCNNCGTFMYRGKKFNSLKEDCLGPSGKYLGIQRYRFYIKCVVCSRGITFKTDPENGDYEMESGASRNYEVWKDKEKHDESQDAEEEDSGAIEQLEKRVSESRREMEEIDILEEIKELNARHVRMSDGEILGRARGENEKVGEEEDEEVVKNVVFGIRRLEDSDEEEDVGKIVKESFGGGGGGGGEKRKAQVLVVKKKKRKVEKKKVEKKKGEKIVEKKEEKKEEEGGGGLGGLLGGYGSDSN</sequence>
<evidence type="ECO:0000256" key="8">
    <source>
        <dbReference type="HAMAP-Rule" id="MF_03226"/>
    </source>
</evidence>
<comment type="subcellular location">
    <subcellularLocation>
        <location evidence="1 8">Nucleus</location>
    </subcellularLocation>
</comment>
<name>A0A9W7BA07_9STRA</name>
<evidence type="ECO:0000256" key="4">
    <source>
        <dbReference type="ARBA" id="ARBA00022728"/>
    </source>
</evidence>
<keyword evidence="3 8" id="KW-0479">Metal-binding</keyword>
<evidence type="ECO:0000256" key="1">
    <source>
        <dbReference type="ARBA" id="ARBA00004123"/>
    </source>
</evidence>
<keyword evidence="4 8" id="KW-0747">Spliceosome</keyword>
<dbReference type="InterPro" id="IPR007590">
    <property type="entry name" value="Saf4/Yju2"/>
</dbReference>
<protein>
    <recommendedName>
        <fullName evidence="8">Splicing factor YJU2</fullName>
    </recommendedName>
</protein>
<feature type="compositionally biased region" description="Basic and acidic residues" evidence="9">
    <location>
        <begin position="260"/>
        <end position="276"/>
    </location>
</feature>
<dbReference type="EMBL" id="BRXY01000267">
    <property type="protein sequence ID" value="GMH82345.1"/>
    <property type="molecule type" value="Genomic_DNA"/>
</dbReference>
<comment type="caution">
    <text evidence="10">The sequence shown here is derived from an EMBL/GenBank/DDBJ whole genome shotgun (WGS) entry which is preliminary data.</text>
</comment>
<keyword evidence="7 8" id="KW-0539">Nucleus</keyword>
<feature type="compositionally biased region" description="Basic residues" evidence="9">
    <location>
        <begin position="245"/>
        <end position="259"/>
    </location>
</feature>
<dbReference type="Proteomes" id="UP001165085">
    <property type="component" value="Unassembled WGS sequence"/>
</dbReference>
<comment type="similarity">
    <text evidence="8">Belongs to the CWC16 family. YJU2 subfamily.</text>
</comment>
<dbReference type="Pfam" id="PF04502">
    <property type="entry name" value="Saf4_Yju2"/>
    <property type="match status" value="1"/>
</dbReference>
<feature type="binding site" evidence="8">
    <location>
        <position position="94"/>
    </location>
    <ligand>
        <name>Zn(2+)</name>
        <dbReference type="ChEBI" id="CHEBI:29105"/>
    </ligand>
</feature>
<dbReference type="GO" id="GO:0046872">
    <property type="term" value="F:metal ion binding"/>
    <property type="evidence" value="ECO:0007669"/>
    <property type="project" value="UniProtKB-KW"/>
</dbReference>
<comment type="function">
    <text evidence="8">Part of the spliceosome which catalyzes two sequential transesterification reactions, first the excision of the non-coding intron from pre-mRNA and then the ligation of the coding exons to form the mature mRNA. Plays a role in stabilizing the structure of the spliceosome catalytic core and docking of the branch helix into the active site, producing 5'-exon and lariat intron-3'-intermediates.</text>
</comment>
<evidence type="ECO:0000256" key="3">
    <source>
        <dbReference type="ARBA" id="ARBA00022723"/>
    </source>
</evidence>
<evidence type="ECO:0000256" key="2">
    <source>
        <dbReference type="ARBA" id="ARBA00022664"/>
    </source>
</evidence>
<dbReference type="InterPro" id="IPR043701">
    <property type="entry name" value="Yju2"/>
</dbReference>
<organism evidence="10 11">
    <name type="scientific">Triparma strigata</name>
    <dbReference type="NCBI Taxonomy" id="1606541"/>
    <lineage>
        <taxon>Eukaryota</taxon>
        <taxon>Sar</taxon>
        <taxon>Stramenopiles</taxon>
        <taxon>Ochrophyta</taxon>
        <taxon>Bolidophyceae</taxon>
        <taxon>Parmales</taxon>
        <taxon>Triparmaceae</taxon>
        <taxon>Triparma</taxon>
    </lineage>
</organism>
<evidence type="ECO:0000313" key="11">
    <source>
        <dbReference type="Proteomes" id="UP001165085"/>
    </source>
</evidence>
<feature type="compositionally biased region" description="Gly residues" evidence="9">
    <location>
        <begin position="278"/>
        <end position="293"/>
    </location>
</feature>
<dbReference type="AlphaFoldDB" id="A0A9W7BA07"/>
<feature type="binding site" evidence="8">
    <location>
        <position position="91"/>
    </location>
    <ligand>
        <name>Zn(2+)</name>
        <dbReference type="ChEBI" id="CHEBI:29105"/>
    </ligand>
</feature>
<feature type="binding site" evidence="8">
    <location>
        <position position="52"/>
    </location>
    <ligand>
        <name>Zn(2+)</name>
        <dbReference type="ChEBI" id="CHEBI:29105"/>
    </ligand>
</feature>
<dbReference type="PANTHER" id="PTHR12111:SF1">
    <property type="entry name" value="SPLICING FACTOR YJU2"/>
    <property type="match status" value="1"/>
</dbReference>
<reference evidence="11" key="1">
    <citation type="journal article" date="2023" name="Commun. Biol.">
        <title>Genome analysis of Parmales, the sister group of diatoms, reveals the evolutionary specialization of diatoms from phago-mixotrophs to photoautotrophs.</title>
        <authorList>
            <person name="Ban H."/>
            <person name="Sato S."/>
            <person name="Yoshikawa S."/>
            <person name="Yamada K."/>
            <person name="Nakamura Y."/>
            <person name="Ichinomiya M."/>
            <person name="Sato N."/>
            <person name="Blanc-Mathieu R."/>
            <person name="Endo H."/>
            <person name="Kuwata A."/>
            <person name="Ogata H."/>
        </authorList>
    </citation>
    <scope>NUCLEOTIDE SEQUENCE [LARGE SCALE GENOMIC DNA]</scope>
    <source>
        <strain evidence="11">NIES 3701</strain>
    </source>
</reference>
<keyword evidence="2" id="KW-0507">mRNA processing</keyword>
<dbReference type="GO" id="GO:0000349">
    <property type="term" value="P:generation of catalytic spliceosome for first transesterification step"/>
    <property type="evidence" value="ECO:0007669"/>
    <property type="project" value="UniProtKB-UniRule"/>
</dbReference>
<keyword evidence="6" id="KW-0508">mRNA splicing</keyword>
<dbReference type="OrthoDB" id="674963at2759"/>
<evidence type="ECO:0000256" key="5">
    <source>
        <dbReference type="ARBA" id="ARBA00022833"/>
    </source>
</evidence>
<keyword evidence="5 8" id="KW-0862">Zinc</keyword>
<feature type="region of interest" description="Disordered" evidence="9">
    <location>
        <begin position="123"/>
        <end position="149"/>
    </location>
</feature>
<evidence type="ECO:0000256" key="6">
    <source>
        <dbReference type="ARBA" id="ARBA00023187"/>
    </source>
</evidence>
<proteinExistence type="inferred from homology"/>
<accession>A0A9W7BA07</accession>
<feature type="region of interest" description="Disordered" evidence="9">
    <location>
        <begin position="218"/>
        <end position="293"/>
    </location>
</feature>
<feature type="binding site" evidence="8">
    <location>
        <position position="55"/>
    </location>
    <ligand>
        <name>Zn(2+)</name>
        <dbReference type="ChEBI" id="CHEBI:29105"/>
    </ligand>
</feature>
<dbReference type="PANTHER" id="PTHR12111">
    <property type="entry name" value="SPLICING FACTOR YJU2"/>
    <property type="match status" value="1"/>
</dbReference>
<evidence type="ECO:0000256" key="9">
    <source>
        <dbReference type="SAM" id="MobiDB-lite"/>
    </source>
</evidence>
<dbReference type="HAMAP" id="MF_03226">
    <property type="entry name" value="YJU2"/>
    <property type="match status" value="1"/>
</dbReference>
<evidence type="ECO:0000313" key="10">
    <source>
        <dbReference type="EMBL" id="GMH82345.1"/>
    </source>
</evidence>
<dbReference type="GO" id="GO:0071006">
    <property type="term" value="C:U2-type catalytic step 1 spliceosome"/>
    <property type="evidence" value="ECO:0007669"/>
    <property type="project" value="UniProtKB-UniRule"/>
</dbReference>
<comment type="subunit">
    <text evidence="8">Component of the spliceosome. Present in the activated B complex, the catalytically activated B* complex which catalyzes the branching, the catalytic step 1 C complex catalyzing the exon ligation, and the postcatalytic P complex containing the ligated exons (mRNA) and the excised lariat intron.</text>
</comment>
<gene>
    <name evidence="10" type="ORF">TrST_g12556</name>
</gene>
<keyword evidence="11" id="KW-1185">Reference proteome</keyword>